<gene>
    <name evidence="1" type="ORF">XENORESO_022113</name>
</gene>
<dbReference type="PANTHER" id="PTHR14795">
    <property type="entry name" value="HELICASE RELATED"/>
    <property type="match status" value="1"/>
</dbReference>
<protein>
    <submittedName>
        <fullName evidence="1">Uncharacterized protein</fullName>
    </submittedName>
</protein>
<sequence>MEVIKPALVLATGDLTDAKTESKVGSLQHEVEWQAYHNILKTSRVMERTKWIDIRGNHGGEIPFRIPEGGCVTRYLYFKFAKKKPKKTATSIVSNSHYHLQLIYIVLVYL</sequence>
<name>A0ABV0WBL8_9TELE</name>
<dbReference type="Proteomes" id="UP001444071">
    <property type="component" value="Unassembled WGS sequence"/>
</dbReference>
<dbReference type="SUPFAM" id="SSF56300">
    <property type="entry name" value="Metallo-dependent phosphatases"/>
    <property type="match status" value="1"/>
</dbReference>
<evidence type="ECO:0000313" key="2">
    <source>
        <dbReference type="Proteomes" id="UP001444071"/>
    </source>
</evidence>
<organism evidence="1 2">
    <name type="scientific">Xenotaenia resolanae</name>
    <dbReference type="NCBI Taxonomy" id="208358"/>
    <lineage>
        <taxon>Eukaryota</taxon>
        <taxon>Metazoa</taxon>
        <taxon>Chordata</taxon>
        <taxon>Craniata</taxon>
        <taxon>Vertebrata</taxon>
        <taxon>Euteleostomi</taxon>
        <taxon>Actinopterygii</taxon>
        <taxon>Neopterygii</taxon>
        <taxon>Teleostei</taxon>
        <taxon>Neoteleostei</taxon>
        <taxon>Acanthomorphata</taxon>
        <taxon>Ovalentaria</taxon>
        <taxon>Atherinomorphae</taxon>
        <taxon>Cyprinodontiformes</taxon>
        <taxon>Goodeidae</taxon>
        <taxon>Xenotaenia</taxon>
    </lineage>
</organism>
<reference evidence="1 2" key="1">
    <citation type="submission" date="2021-06" db="EMBL/GenBank/DDBJ databases">
        <authorList>
            <person name="Palmer J.M."/>
        </authorList>
    </citation>
    <scope>NUCLEOTIDE SEQUENCE [LARGE SCALE GENOMIC DNA]</scope>
    <source>
        <strain evidence="1 2">XR_2019</strain>
        <tissue evidence="1">Muscle</tissue>
    </source>
</reference>
<proteinExistence type="predicted"/>
<accession>A0ABV0WBL8</accession>
<dbReference type="InterPro" id="IPR029052">
    <property type="entry name" value="Metallo-depent_PP-like"/>
</dbReference>
<dbReference type="EMBL" id="JAHRIM010041025">
    <property type="protein sequence ID" value="MEQ2266957.1"/>
    <property type="molecule type" value="Genomic_DNA"/>
</dbReference>
<comment type="caution">
    <text evidence="1">The sequence shown here is derived from an EMBL/GenBank/DDBJ whole genome shotgun (WGS) entry which is preliminary data.</text>
</comment>
<evidence type="ECO:0000313" key="1">
    <source>
        <dbReference type="EMBL" id="MEQ2266957.1"/>
    </source>
</evidence>
<keyword evidence="2" id="KW-1185">Reference proteome</keyword>
<dbReference type="PANTHER" id="PTHR14795:SF0">
    <property type="entry name" value="TRANSMEMBRANE PROTEIN 62"/>
    <property type="match status" value="1"/>
</dbReference>